<accession>A0ABQ4Y8K0</accession>
<keyword evidence="1" id="KW-0175">Coiled coil</keyword>
<gene>
    <name evidence="3" type="ORF">Tco_0706836</name>
</gene>
<feature type="compositionally biased region" description="Polar residues" evidence="2">
    <location>
        <begin position="348"/>
        <end position="388"/>
    </location>
</feature>
<reference evidence="3" key="1">
    <citation type="journal article" date="2022" name="Int. J. Mol. Sci.">
        <title>Draft Genome of Tanacetum Coccineum: Genomic Comparison of Closely Related Tanacetum-Family Plants.</title>
        <authorList>
            <person name="Yamashiro T."/>
            <person name="Shiraishi A."/>
            <person name="Nakayama K."/>
            <person name="Satake H."/>
        </authorList>
    </citation>
    <scope>NUCLEOTIDE SEQUENCE</scope>
</reference>
<organism evidence="3 4">
    <name type="scientific">Tanacetum coccineum</name>
    <dbReference type="NCBI Taxonomy" id="301880"/>
    <lineage>
        <taxon>Eukaryota</taxon>
        <taxon>Viridiplantae</taxon>
        <taxon>Streptophyta</taxon>
        <taxon>Embryophyta</taxon>
        <taxon>Tracheophyta</taxon>
        <taxon>Spermatophyta</taxon>
        <taxon>Magnoliopsida</taxon>
        <taxon>eudicotyledons</taxon>
        <taxon>Gunneridae</taxon>
        <taxon>Pentapetalae</taxon>
        <taxon>asterids</taxon>
        <taxon>campanulids</taxon>
        <taxon>Asterales</taxon>
        <taxon>Asteraceae</taxon>
        <taxon>Asteroideae</taxon>
        <taxon>Anthemideae</taxon>
        <taxon>Anthemidinae</taxon>
        <taxon>Tanacetum</taxon>
    </lineage>
</organism>
<comment type="caution">
    <text evidence="3">The sequence shown here is derived from an EMBL/GenBank/DDBJ whole genome shotgun (WGS) entry which is preliminary data.</text>
</comment>
<feature type="compositionally biased region" description="Polar residues" evidence="2">
    <location>
        <begin position="1"/>
        <end position="14"/>
    </location>
</feature>
<dbReference type="EMBL" id="BQNB010010197">
    <property type="protein sequence ID" value="GJS73995.1"/>
    <property type="molecule type" value="Genomic_DNA"/>
</dbReference>
<feature type="compositionally biased region" description="Basic and acidic residues" evidence="2">
    <location>
        <begin position="329"/>
        <end position="347"/>
    </location>
</feature>
<reference evidence="3" key="2">
    <citation type="submission" date="2022-01" db="EMBL/GenBank/DDBJ databases">
        <authorList>
            <person name="Yamashiro T."/>
            <person name="Shiraishi A."/>
            <person name="Satake H."/>
            <person name="Nakayama K."/>
        </authorList>
    </citation>
    <scope>NUCLEOTIDE SEQUENCE</scope>
</reference>
<feature type="compositionally biased region" description="Low complexity" evidence="2">
    <location>
        <begin position="586"/>
        <end position="598"/>
    </location>
</feature>
<feature type="compositionally biased region" description="Polar residues" evidence="2">
    <location>
        <begin position="575"/>
        <end position="585"/>
    </location>
</feature>
<feature type="region of interest" description="Disordered" evidence="2">
    <location>
        <begin position="1"/>
        <end position="21"/>
    </location>
</feature>
<proteinExistence type="predicted"/>
<evidence type="ECO:0000256" key="2">
    <source>
        <dbReference type="SAM" id="MobiDB-lite"/>
    </source>
</evidence>
<evidence type="ECO:0000313" key="4">
    <source>
        <dbReference type="Proteomes" id="UP001151760"/>
    </source>
</evidence>
<keyword evidence="4" id="KW-1185">Reference proteome</keyword>
<dbReference type="Proteomes" id="UP001151760">
    <property type="component" value="Unassembled WGS sequence"/>
</dbReference>
<feature type="coiled-coil region" evidence="1">
    <location>
        <begin position="143"/>
        <end position="184"/>
    </location>
</feature>
<sequence length="605" mass="67422">MTASFHGNNRSGNDTDADDADIRPIYDEEPMAEVQLTAECNIFAIGQQHTEQPEIINEGRVDQYPETCQVKSPMLDSSPDNQTTEYSKQSLESENILLKETVAQFQKDFSRMEAHCIALELKYQNQSLKSGQHGQILNETSNKAKIEKEIDVLETMNIELEHSVATLRKENETLKQHYKDLYDSIKITRSKTTEQTTSLLANNAELKAQIQEKVFAIAALKNDLRKLKGNSVDTKFDKTSVLGKPVLPSLRNQSVVRQPNAFKSARAQMSKQRFASQVDVNKNLSKPVTQHYLPKKTESTFAKPDHMIASSSSRNSSKNMPRFSSNDMVHNHYLDVAKKKIQERDRNSTTSVPTSARIQTTTDDSKPNPRSNNQTSRSLPVSKSSRVTITAVPKADHSKSSSSFSDSKNFVCSTCHKCVFNANHDACITKLLKEIFTGHRFSPNKTSTVYEKTSPRSDLRWKPTGRIFKSVGLRWIPTGKLFDSCTSKVDSEPPHGSNVDIPNIHECKQTLDVSAGTSINVQKEQSLDLSAEVHQAAETVTTSNELDLLFGPLFDEYFNGENQVVLKSSAVTTTDASNKRQQQPDSTSSTSTLATTVTANGNFDL</sequence>
<feature type="region of interest" description="Disordered" evidence="2">
    <location>
        <begin position="293"/>
        <end position="405"/>
    </location>
</feature>
<protein>
    <submittedName>
        <fullName evidence="3">Uncharacterized protein</fullName>
    </submittedName>
</protein>
<evidence type="ECO:0000256" key="1">
    <source>
        <dbReference type="SAM" id="Coils"/>
    </source>
</evidence>
<feature type="region of interest" description="Disordered" evidence="2">
    <location>
        <begin position="575"/>
        <end position="605"/>
    </location>
</feature>
<evidence type="ECO:0000313" key="3">
    <source>
        <dbReference type="EMBL" id="GJS73995.1"/>
    </source>
</evidence>
<name>A0ABQ4Y8K0_9ASTR</name>
<feature type="compositionally biased region" description="Basic and acidic residues" evidence="2">
    <location>
        <begin position="295"/>
        <end position="306"/>
    </location>
</feature>
<feature type="compositionally biased region" description="Polar residues" evidence="2">
    <location>
        <begin position="318"/>
        <end position="328"/>
    </location>
</feature>